<accession>A0ACC0DGP5</accession>
<organism evidence="1 2">
    <name type="scientific">Hypoxylon rubiginosum</name>
    <dbReference type="NCBI Taxonomy" id="110542"/>
    <lineage>
        <taxon>Eukaryota</taxon>
        <taxon>Fungi</taxon>
        <taxon>Dikarya</taxon>
        <taxon>Ascomycota</taxon>
        <taxon>Pezizomycotina</taxon>
        <taxon>Sordariomycetes</taxon>
        <taxon>Xylariomycetidae</taxon>
        <taxon>Xylariales</taxon>
        <taxon>Hypoxylaceae</taxon>
        <taxon>Hypoxylon</taxon>
    </lineage>
</organism>
<dbReference type="EMBL" id="MU394285">
    <property type="protein sequence ID" value="KAI6091844.1"/>
    <property type="molecule type" value="Genomic_DNA"/>
</dbReference>
<reference evidence="1 2" key="1">
    <citation type="journal article" date="2022" name="New Phytol.">
        <title>Ecological generalism drives hyperdiversity of secondary metabolite gene clusters in xylarialean endophytes.</title>
        <authorList>
            <person name="Franco M.E.E."/>
            <person name="Wisecaver J.H."/>
            <person name="Arnold A.E."/>
            <person name="Ju Y.M."/>
            <person name="Slot J.C."/>
            <person name="Ahrendt S."/>
            <person name="Moore L.P."/>
            <person name="Eastman K.E."/>
            <person name="Scott K."/>
            <person name="Konkel Z."/>
            <person name="Mondo S.J."/>
            <person name="Kuo A."/>
            <person name="Hayes R.D."/>
            <person name="Haridas S."/>
            <person name="Andreopoulos B."/>
            <person name="Riley R."/>
            <person name="LaButti K."/>
            <person name="Pangilinan J."/>
            <person name="Lipzen A."/>
            <person name="Amirebrahimi M."/>
            <person name="Yan J."/>
            <person name="Adam C."/>
            <person name="Keymanesh K."/>
            <person name="Ng V."/>
            <person name="Louie K."/>
            <person name="Northen T."/>
            <person name="Drula E."/>
            <person name="Henrissat B."/>
            <person name="Hsieh H.M."/>
            <person name="Youens-Clark K."/>
            <person name="Lutzoni F."/>
            <person name="Miadlikowska J."/>
            <person name="Eastwood D.C."/>
            <person name="Hamelin R.C."/>
            <person name="Grigoriev I.V."/>
            <person name="U'Ren J.M."/>
        </authorList>
    </citation>
    <scope>NUCLEOTIDE SEQUENCE [LARGE SCALE GENOMIC DNA]</scope>
    <source>
        <strain evidence="1 2">ER1909</strain>
    </source>
</reference>
<protein>
    <submittedName>
        <fullName evidence="1">Uncharacterized protein</fullName>
    </submittedName>
</protein>
<keyword evidence="2" id="KW-1185">Reference proteome</keyword>
<evidence type="ECO:0000313" key="2">
    <source>
        <dbReference type="Proteomes" id="UP001497680"/>
    </source>
</evidence>
<sequence>MDLTAVMLSCPRFRRVAERLRYKSLDIFLVNRGLGKRYCSLIYRSLMGRPQRLTYCQALRLHFPQYTTELTLGDLNLRRRMEDIVSRLENVQHLTIDGRISSRVLDDLPSKISKYMPQLKTIDLFGCAENLDIIELVEGLNLPMLESFRMHGSFNGENGNPRSADKNKLGIASVTSLYIEKYIQGPEPLTSLIQWPRALEKLCLRPQNTPYHRFFKMITMVLLPYKETLRHLEIGPLNVLVPGSIFQACFFSNLDYLEFEMDSLICTPEVAARELFSGSLKTLAIDFRNGDLRQLYATSREDVKTGIKWWEEFLQEMSQLPNLQTARREIVFKNVGRERDLILRSSWEDVAPWARTMDKICEDFKSQAEEFGVTLSYELGVTLSYELEI</sequence>
<dbReference type="Proteomes" id="UP001497680">
    <property type="component" value="Unassembled WGS sequence"/>
</dbReference>
<comment type="caution">
    <text evidence="1">The sequence shown here is derived from an EMBL/GenBank/DDBJ whole genome shotgun (WGS) entry which is preliminary data.</text>
</comment>
<gene>
    <name evidence="1" type="ORF">F4821DRAFT_173716</name>
</gene>
<evidence type="ECO:0000313" key="1">
    <source>
        <dbReference type="EMBL" id="KAI6091844.1"/>
    </source>
</evidence>
<name>A0ACC0DGP5_9PEZI</name>
<proteinExistence type="predicted"/>